<dbReference type="SUPFAM" id="SSF54001">
    <property type="entry name" value="Cysteine proteinases"/>
    <property type="match status" value="1"/>
</dbReference>
<evidence type="ECO:0000256" key="1">
    <source>
        <dbReference type="ARBA" id="ARBA00022574"/>
    </source>
</evidence>
<gene>
    <name evidence="4" type="ORF">BJ085DRAFT_21199</name>
</gene>
<dbReference type="InterPro" id="IPR036322">
    <property type="entry name" value="WD40_repeat_dom_sf"/>
</dbReference>
<dbReference type="SUPFAM" id="SSF53098">
    <property type="entry name" value="Ribonuclease H-like"/>
    <property type="match status" value="1"/>
</dbReference>
<protein>
    <submittedName>
        <fullName evidence="4">Ubiquitin carboxyl-terminal hydrolase-domain-containing protein</fullName>
    </submittedName>
</protein>
<sequence>MSNWAELAQIYDVPGQSAAYPVVRVTFDSYQNLIWAAYANGRITSYVPGSPITKYSSFIGHRDEISDLVAHPHGILSVSPTDVRLTTRGGLVKLSLAKRKLRHSYTSVAPSPTNPNAVYVSDRTGHALIMDLQNGGRVLREFRIDYDVIMIRHGTYLCTATSTGTIAIKDPMTLKTVSVVDSHLNSLGRLALCEPSLLLACGYSFQVGGVLLPNPEVLVYDCATKNNRPAGIYFEPGPELLAVNETTPSPEDAVLLVANRHGQFATFSGCEAPAAGDYASPVLYQVNLPEFTSLTSVAVAPTGEAIAFADNSGTLHIWSTSPHPCFVENPEPLALPGGAECLAPLLDMNSDAPLSLIGLPYYDGESPLLSVWRQHTTVSTQQRAPYIDPRILDKAKWNDFVGYAPNPRQRNRNQVMTHQARPSDIPKFRSERAREKLHTQRSRTSSYPTTPNGTSAASAASPTVLNSPALATVPVPAGSTKMPKYYRRVEIRYSRFGVEDFDFDFYNKSPYSGLETDITNSYCNSLLQALFYLPAFRAVAVAHMTLACPLDSCLLCELGFLFRMLEDAHGANCQATNFLRVFSTIRQADALGLLEPAKPSPQTAFGALIQNAVRFMLQQFHQEYSQPELPPLPTTWAAYGSIQSSPQGDYTPRFTLPYLTTAERTRVSFTQLLHAALEPHTQNRVWCEDCRQYQMMNQAKVCSTLPPILTINCAIKYNDEAQIWVGVGGGSSGSGRRWLPTRIAVSLRDHLDIRTAEDVDETEADQYTLYEVSAIVSEITEPGQPGHLVAQIRQTDSGQWYLFNDFLVRSTTEAEVFEFGQPWRTPVVLFLTRVGMAETAAPAIAELPNTLDPHTLITPAKYNRQTLAVPLTPDELPLPRGYVCALDAEFVVQNQAEIEVRSDGTRHLVRPNLLRLARVSVIRGRHPRKGEPFLDDYVAATVPIADYVTAYSGVRENDLNPRLSRKHLLPLKWVYRKLRYLVDTGCTFVGHGLSKDLRTINIYIPPAQIIDTVGIFRSQRHQRLVSLKFLAWCLLGEDIQRAAHCSVQDASIALRLYEKSEELKETGKFDDVLEDLYVQGQKLGWKLPDDQ</sequence>
<dbReference type="PANTHER" id="PTHR15728:SF0">
    <property type="entry name" value="PAN2-PAN3 DEADENYLATION COMPLEX CATALYTIC SUBUNIT PAN2"/>
    <property type="match status" value="1"/>
</dbReference>
<dbReference type="AlphaFoldDB" id="A0A4P9ZSV8"/>
<dbReference type="InterPro" id="IPR036397">
    <property type="entry name" value="RNaseH_sf"/>
</dbReference>
<evidence type="ECO:0000259" key="3">
    <source>
        <dbReference type="PROSITE" id="PS50235"/>
    </source>
</evidence>
<evidence type="ECO:0000256" key="2">
    <source>
        <dbReference type="SAM" id="MobiDB-lite"/>
    </source>
</evidence>
<dbReference type="InterPro" id="IPR028889">
    <property type="entry name" value="USP"/>
</dbReference>
<dbReference type="Pfam" id="PF13423">
    <property type="entry name" value="UCH_1"/>
    <property type="match status" value="1"/>
</dbReference>
<dbReference type="PROSITE" id="PS50235">
    <property type="entry name" value="USP_3"/>
    <property type="match status" value="1"/>
</dbReference>
<dbReference type="InterPro" id="IPR015943">
    <property type="entry name" value="WD40/YVTN_repeat-like_dom_sf"/>
</dbReference>
<dbReference type="InterPro" id="IPR038765">
    <property type="entry name" value="Papain-like_cys_pep_sf"/>
</dbReference>
<dbReference type="Gene3D" id="3.90.70.10">
    <property type="entry name" value="Cysteine proteinases"/>
    <property type="match status" value="2"/>
</dbReference>
<dbReference type="STRING" id="215637.A0A4P9ZSV8"/>
<keyword evidence="5" id="KW-1185">Reference proteome</keyword>
<feature type="domain" description="USP" evidence="3">
    <location>
        <begin position="512"/>
        <end position="834"/>
    </location>
</feature>
<dbReference type="GO" id="GO:0003676">
    <property type="term" value="F:nucleic acid binding"/>
    <property type="evidence" value="ECO:0007669"/>
    <property type="project" value="InterPro"/>
</dbReference>
<proteinExistence type="predicted"/>
<dbReference type="InterPro" id="IPR013520">
    <property type="entry name" value="Ribonucl_H"/>
</dbReference>
<dbReference type="SUPFAM" id="SSF50978">
    <property type="entry name" value="WD40 repeat-like"/>
    <property type="match status" value="1"/>
</dbReference>
<dbReference type="EMBL" id="ML002637">
    <property type="protein sequence ID" value="RKP36537.1"/>
    <property type="molecule type" value="Genomic_DNA"/>
</dbReference>
<dbReference type="SMART" id="SM00479">
    <property type="entry name" value="EXOIII"/>
    <property type="match status" value="1"/>
</dbReference>
<dbReference type="GO" id="GO:0000932">
    <property type="term" value="C:P-body"/>
    <property type="evidence" value="ECO:0007669"/>
    <property type="project" value="TreeGrafter"/>
</dbReference>
<organism evidence="4 5">
    <name type="scientific">Dimargaris cristalligena</name>
    <dbReference type="NCBI Taxonomy" id="215637"/>
    <lineage>
        <taxon>Eukaryota</taxon>
        <taxon>Fungi</taxon>
        <taxon>Fungi incertae sedis</taxon>
        <taxon>Zoopagomycota</taxon>
        <taxon>Kickxellomycotina</taxon>
        <taxon>Dimargaritomycetes</taxon>
        <taxon>Dimargaritales</taxon>
        <taxon>Dimargaritaceae</taxon>
        <taxon>Dimargaris</taxon>
    </lineage>
</organism>
<dbReference type="GO" id="GO:0031251">
    <property type="term" value="C:PAN complex"/>
    <property type="evidence" value="ECO:0007669"/>
    <property type="project" value="TreeGrafter"/>
</dbReference>
<feature type="compositionally biased region" description="Polar residues" evidence="2">
    <location>
        <begin position="442"/>
        <end position="461"/>
    </location>
</feature>
<dbReference type="Proteomes" id="UP000268162">
    <property type="component" value="Unassembled WGS sequence"/>
</dbReference>
<dbReference type="InterPro" id="IPR012337">
    <property type="entry name" value="RNaseH-like_sf"/>
</dbReference>
<evidence type="ECO:0000313" key="4">
    <source>
        <dbReference type="EMBL" id="RKP36537.1"/>
    </source>
</evidence>
<feature type="region of interest" description="Disordered" evidence="2">
    <location>
        <begin position="403"/>
        <end position="461"/>
    </location>
</feature>
<dbReference type="Pfam" id="PF00929">
    <property type="entry name" value="RNase_T"/>
    <property type="match status" value="1"/>
</dbReference>
<evidence type="ECO:0000313" key="5">
    <source>
        <dbReference type="Proteomes" id="UP000268162"/>
    </source>
</evidence>
<reference evidence="5" key="1">
    <citation type="journal article" date="2018" name="Nat. Microbiol.">
        <title>Leveraging single-cell genomics to expand the fungal tree of life.</title>
        <authorList>
            <person name="Ahrendt S.R."/>
            <person name="Quandt C.A."/>
            <person name="Ciobanu D."/>
            <person name="Clum A."/>
            <person name="Salamov A."/>
            <person name="Andreopoulos B."/>
            <person name="Cheng J.F."/>
            <person name="Woyke T."/>
            <person name="Pelin A."/>
            <person name="Henrissat B."/>
            <person name="Reynolds N.K."/>
            <person name="Benny G.L."/>
            <person name="Smith M.E."/>
            <person name="James T.Y."/>
            <person name="Grigoriev I.V."/>
        </authorList>
    </citation>
    <scope>NUCLEOTIDE SEQUENCE [LARGE SCALE GENOMIC DNA]</scope>
    <source>
        <strain evidence="5">RSA 468</strain>
    </source>
</reference>
<dbReference type="Pfam" id="PF20770">
    <property type="entry name" value="PAN2_N"/>
    <property type="match status" value="1"/>
</dbReference>
<dbReference type="GO" id="GO:0000289">
    <property type="term" value="P:nuclear-transcribed mRNA poly(A) tail shortening"/>
    <property type="evidence" value="ECO:0007669"/>
    <property type="project" value="TreeGrafter"/>
</dbReference>
<keyword evidence="1" id="KW-0853">WD repeat</keyword>
<dbReference type="Gene3D" id="3.30.420.10">
    <property type="entry name" value="Ribonuclease H-like superfamily/Ribonuclease H"/>
    <property type="match status" value="1"/>
</dbReference>
<keyword evidence="4" id="KW-0378">Hydrolase</keyword>
<dbReference type="InterPro" id="IPR050785">
    <property type="entry name" value="PAN2-PAN3_catalytic_subunit"/>
</dbReference>
<name>A0A4P9ZSV8_9FUNG</name>
<dbReference type="GO" id="GO:0004535">
    <property type="term" value="F:poly(A)-specific ribonuclease activity"/>
    <property type="evidence" value="ECO:0007669"/>
    <property type="project" value="TreeGrafter"/>
</dbReference>
<dbReference type="InterPro" id="IPR048841">
    <property type="entry name" value="PAN2_N"/>
</dbReference>
<dbReference type="CDD" id="cd06143">
    <property type="entry name" value="PAN2_exo"/>
    <property type="match status" value="1"/>
</dbReference>
<dbReference type="Gene3D" id="2.130.10.10">
    <property type="entry name" value="YVTN repeat-like/Quinoprotein amine dehydrogenase"/>
    <property type="match status" value="1"/>
</dbReference>
<feature type="compositionally biased region" description="Basic and acidic residues" evidence="2">
    <location>
        <begin position="424"/>
        <end position="438"/>
    </location>
</feature>
<dbReference type="InterPro" id="IPR028881">
    <property type="entry name" value="PAN2_UCH_dom"/>
</dbReference>
<accession>A0A4P9ZSV8</accession>
<dbReference type="PANTHER" id="PTHR15728">
    <property type="entry name" value="DEADENYLATION COMPLEX CATALYTIC SUBUNIT PAN2"/>
    <property type="match status" value="1"/>
</dbReference>